<name>A0A8S1XPF2_PAROT</name>
<dbReference type="AlphaFoldDB" id="A0A8S1XPF2"/>
<dbReference type="EMBL" id="CAJJDP010000127">
    <property type="protein sequence ID" value="CAD8202364.1"/>
    <property type="molecule type" value="Genomic_DNA"/>
</dbReference>
<feature type="transmembrane region" description="Helical" evidence="3">
    <location>
        <begin position="149"/>
        <end position="167"/>
    </location>
</feature>
<keyword evidence="3" id="KW-0472">Membrane</keyword>
<organism evidence="6 7">
    <name type="scientific">Paramecium octaurelia</name>
    <dbReference type="NCBI Taxonomy" id="43137"/>
    <lineage>
        <taxon>Eukaryota</taxon>
        <taxon>Sar</taxon>
        <taxon>Alveolata</taxon>
        <taxon>Ciliophora</taxon>
        <taxon>Intramacronucleata</taxon>
        <taxon>Oligohymenophorea</taxon>
        <taxon>Peniculida</taxon>
        <taxon>Parameciidae</taxon>
        <taxon>Paramecium</taxon>
    </lineage>
</organism>
<dbReference type="Pfam" id="PF02518">
    <property type="entry name" value="HATPase_c"/>
    <property type="match status" value="1"/>
</dbReference>
<dbReference type="Pfam" id="PF00072">
    <property type="entry name" value="Response_reg"/>
    <property type="match status" value="1"/>
</dbReference>
<accession>A0A8S1XPF2</accession>
<proteinExistence type="predicted"/>
<dbReference type="InterPro" id="IPR050956">
    <property type="entry name" value="2C_system_His_kinase"/>
</dbReference>
<evidence type="ECO:0000313" key="7">
    <source>
        <dbReference type="Proteomes" id="UP000683925"/>
    </source>
</evidence>
<protein>
    <submittedName>
        <fullName evidence="6">Uncharacterized protein</fullName>
    </submittedName>
</protein>
<feature type="modified residue" description="4-aspartylphosphate" evidence="2">
    <location>
        <position position="806"/>
    </location>
</feature>
<dbReference type="InterPro" id="IPR005467">
    <property type="entry name" value="His_kinase_dom"/>
</dbReference>
<dbReference type="SMART" id="SM00387">
    <property type="entry name" value="HATPase_c"/>
    <property type="match status" value="1"/>
</dbReference>
<dbReference type="InterPro" id="IPR001789">
    <property type="entry name" value="Sig_transdc_resp-reg_receiver"/>
</dbReference>
<reference evidence="6" key="1">
    <citation type="submission" date="2021-01" db="EMBL/GenBank/DDBJ databases">
        <authorList>
            <consortium name="Genoscope - CEA"/>
            <person name="William W."/>
        </authorList>
    </citation>
    <scope>NUCLEOTIDE SEQUENCE</scope>
</reference>
<keyword evidence="1 2" id="KW-0597">Phosphoprotein</keyword>
<feature type="domain" description="Response regulatory" evidence="5">
    <location>
        <begin position="753"/>
        <end position="875"/>
    </location>
</feature>
<dbReference type="Proteomes" id="UP000683925">
    <property type="component" value="Unassembled WGS sequence"/>
</dbReference>
<comment type="caution">
    <text evidence="6">The sequence shown here is derived from an EMBL/GenBank/DDBJ whole genome shotgun (WGS) entry which is preliminary data.</text>
</comment>
<dbReference type="GO" id="GO:0000155">
    <property type="term" value="F:phosphorelay sensor kinase activity"/>
    <property type="evidence" value="ECO:0007669"/>
    <property type="project" value="InterPro"/>
</dbReference>
<feature type="transmembrane region" description="Helical" evidence="3">
    <location>
        <begin position="102"/>
        <end position="120"/>
    </location>
</feature>
<dbReference type="InterPro" id="IPR003594">
    <property type="entry name" value="HATPase_dom"/>
</dbReference>
<dbReference type="PANTHER" id="PTHR43719">
    <property type="entry name" value="TWO-COMPONENT HISTIDINE KINASE"/>
    <property type="match status" value="1"/>
</dbReference>
<dbReference type="SMART" id="SM00448">
    <property type="entry name" value="REC"/>
    <property type="match status" value="1"/>
</dbReference>
<dbReference type="OMA" id="CKERIKH"/>
<evidence type="ECO:0000259" key="5">
    <source>
        <dbReference type="PROSITE" id="PS50110"/>
    </source>
</evidence>
<dbReference type="CDD" id="cd17546">
    <property type="entry name" value="REC_hyHK_CKI1_RcsC-like"/>
    <property type="match status" value="1"/>
</dbReference>
<feature type="transmembrane region" description="Helical" evidence="3">
    <location>
        <begin position="59"/>
        <end position="82"/>
    </location>
</feature>
<dbReference type="SMART" id="SM00388">
    <property type="entry name" value="HisKA"/>
    <property type="match status" value="1"/>
</dbReference>
<evidence type="ECO:0000313" key="6">
    <source>
        <dbReference type="EMBL" id="CAD8202364.1"/>
    </source>
</evidence>
<dbReference type="Pfam" id="PF00512">
    <property type="entry name" value="HisKA"/>
    <property type="match status" value="1"/>
</dbReference>
<sequence>MQYKIVLSLILNFQKLGSLLLRKIVLIGETQQQYCQREESQLRKLINMGKLWNLIKSQLVILLMSLLLILQCIFGSDEYYYLFAVLLLQFARMAREYFGASQFQVLLIIQYLGYMTVLYFSSQKNLFSCMCVMQIGQTLIFENEFTNKWLIIMYSVGADMLVLFLFMPDEISQIYLPCVSIGIKTLTQLINQPKHYGNFNFNQENLFVDSNHHSTYRMSKDRNFHSDSQPPTPKNDPYQVELLSFFPQGIALVALNDDVQFCNENMKKIFVQGGSQQSILQSIYSLEEQQVVEQAEKQSIEQPKQSMSSFSTFQPVPTQKTQFISAARSQNKSSGTVIQQQLKERPLPRAQTQHKQDTLKLQDTFITDCCVIEQEMQCMKKQIQRKEVQNLMKTTHVQEHIVVLGYIRSEKQKRRQIEIKLYITLINDCPYILIVARDITHRDYIRTLKNYSNQKSKMLAFVSHEYRTPLNCIIDQLNESLKDECRNRSETIFCEKDKEIHKHVRIALHTAKQLLNLSDDLLDLAQIREGKFTALKQKFNLKNMMKSCLELFSATAEKQQIVLTLNYNAHVPKIIEQDSNRIKQIIMNLIGNAFKFTEKGSITLEVTQGSDRKRITISVIDTGIGISDDDKVKLFKAFAKGSSEESKKMNTKGVGLGLLISNQILQNLNGDIQNGLKLHSQINKGSTFYFTIQICDVQQTFSLHDLEERNQESENSEQNSLIIPDDDKPQQLRVITKNQNIKASTKVSIGDPKILIVDDVQLNVEMIARMIQDTAVDWALNGYQAIQKCKERIKHNQEFYKVILMDLEMPIMNGFQVSQAIITLCAELGASTTIIGCSAYDSEEQMQECLKVGMTAYLQKPVEQKALKKILFKYL</sequence>
<evidence type="ECO:0000256" key="3">
    <source>
        <dbReference type="SAM" id="Phobius"/>
    </source>
</evidence>
<keyword evidence="7" id="KW-1185">Reference proteome</keyword>
<dbReference type="PROSITE" id="PS50110">
    <property type="entry name" value="RESPONSE_REGULATORY"/>
    <property type="match status" value="1"/>
</dbReference>
<evidence type="ECO:0000256" key="1">
    <source>
        <dbReference type="ARBA" id="ARBA00022553"/>
    </source>
</evidence>
<evidence type="ECO:0000256" key="2">
    <source>
        <dbReference type="PROSITE-ProRule" id="PRU00169"/>
    </source>
</evidence>
<evidence type="ECO:0000259" key="4">
    <source>
        <dbReference type="PROSITE" id="PS50109"/>
    </source>
</evidence>
<keyword evidence="3" id="KW-1133">Transmembrane helix</keyword>
<dbReference type="OrthoDB" id="101467at2759"/>
<dbReference type="PANTHER" id="PTHR43719:SF28">
    <property type="entry name" value="PEROXIDE STRESS-ACTIVATED HISTIDINE KINASE MAK1-RELATED"/>
    <property type="match status" value="1"/>
</dbReference>
<gene>
    <name evidence="6" type="ORF">POCTA_138.1.T1270036</name>
</gene>
<feature type="domain" description="Histidine kinase" evidence="4">
    <location>
        <begin position="461"/>
        <end position="696"/>
    </location>
</feature>
<keyword evidence="3" id="KW-0812">Transmembrane</keyword>
<dbReference type="InterPro" id="IPR003661">
    <property type="entry name" value="HisK_dim/P_dom"/>
</dbReference>
<dbReference type="PROSITE" id="PS50109">
    <property type="entry name" value="HIS_KIN"/>
    <property type="match status" value="1"/>
</dbReference>